<comment type="caution">
    <text evidence="4">The sequence shown here is derived from an EMBL/GenBank/DDBJ whole genome shotgun (WGS) entry which is preliminary data.</text>
</comment>
<dbReference type="Proteomes" id="UP000481033">
    <property type="component" value="Unassembled WGS sequence"/>
</dbReference>
<reference evidence="4 5" key="1">
    <citation type="journal article" date="2020" name="Microb. Ecol.">
        <title>Ecogenomics of the Marine Benthic Filamentous Cyanobacterium Adonisia.</title>
        <authorList>
            <person name="Walter J.M."/>
            <person name="Coutinho F.H."/>
            <person name="Leomil L."/>
            <person name="Hargreaves P.I."/>
            <person name="Campeao M.E."/>
            <person name="Vieira V.V."/>
            <person name="Silva B.S."/>
            <person name="Fistarol G.O."/>
            <person name="Salomon P.S."/>
            <person name="Sawabe T."/>
            <person name="Mino S."/>
            <person name="Hosokawa M."/>
            <person name="Miyashita H."/>
            <person name="Maruyama F."/>
            <person name="van Verk M.C."/>
            <person name="Dutilh B.E."/>
            <person name="Thompson C.C."/>
            <person name="Thompson F.L."/>
        </authorList>
    </citation>
    <scope>NUCLEOTIDE SEQUENCE [LARGE SCALE GENOMIC DNA]</scope>
    <source>
        <strain evidence="4 5">CCMR0081</strain>
    </source>
</reference>
<dbReference type="InterPro" id="IPR001647">
    <property type="entry name" value="HTH_TetR"/>
</dbReference>
<dbReference type="InterPro" id="IPR009057">
    <property type="entry name" value="Homeodomain-like_sf"/>
</dbReference>
<name>A0A6M0RSN2_9CYAN</name>
<dbReference type="SUPFAM" id="SSF46689">
    <property type="entry name" value="Homeodomain-like"/>
    <property type="match status" value="1"/>
</dbReference>
<gene>
    <name evidence="4" type="ORF">DXZ20_27190</name>
</gene>
<sequence length="200" mass="22669">MVEKQRKKSHDLKLARQDWINAGLMVLAEGGIEAVRIEPLAKRIKMTKGSFYWHFKNRNDLLDAILAEWVELDTNGIIEQVNQLDADPKTKLLYLLELAYADNDFMPGLADGGIENAIRAWAKSNQKVAELIAHVDQQRLNYTKALFLKIGFSEAEAMVRARLAYYALVGELTIGIDPHQVNRQAAIRMQYDILTCNING</sequence>
<evidence type="ECO:0000256" key="2">
    <source>
        <dbReference type="PROSITE-ProRule" id="PRU00335"/>
    </source>
</evidence>
<feature type="DNA-binding region" description="H-T-H motif" evidence="2">
    <location>
        <begin position="36"/>
        <end position="55"/>
    </location>
</feature>
<dbReference type="AlphaFoldDB" id="A0A6M0RSN2"/>
<evidence type="ECO:0000313" key="4">
    <source>
        <dbReference type="EMBL" id="NEZ59264.1"/>
    </source>
</evidence>
<dbReference type="Pfam" id="PF00440">
    <property type="entry name" value="TetR_N"/>
    <property type="match status" value="1"/>
</dbReference>
<evidence type="ECO:0000259" key="3">
    <source>
        <dbReference type="PROSITE" id="PS50977"/>
    </source>
</evidence>
<organism evidence="4 5">
    <name type="scientific">Adonisia turfae CCMR0081</name>
    <dbReference type="NCBI Taxonomy" id="2292702"/>
    <lineage>
        <taxon>Bacteria</taxon>
        <taxon>Bacillati</taxon>
        <taxon>Cyanobacteriota</taxon>
        <taxon>Adonisia</taxon>
        <taxon>Adonisia turfae</taxon>
    </lineage>
</organism>
<dbReference type="PROSITE" id="PS50977">
    <property type="entry name" value="HTH_TETR_2"/>
    <property type="match status" value="1"/>
</dbReference>
<keyword evidence="5" id="KW-1185">Reference proteome</keyword>
<dbReference type="RefSeq" id="WP_163668296.1">
    <property type="nucleotide sequence ID" value="NZ_QXHD01000004.1"/>
</dbReference>
<dbReference type="GO" id="GO:0003677">
    <property type="term" value="F:DNA binding"/>
    <property type="evidence" value="ECO:0007669"/>
    <property type="project" value="UniProtKB-UniRule"/>
</dbReference>
<proteinExistence type="predicted"/>
<dbReference type="Gene3D" id="1.10.357.10">
    <property type="entry name" value="Tetracycline Repressor, domain 2"/>
    <property type="match status" value="1"/>
</dbReference>
<protein>
    <submittedName>
        <fullName evidence="4">TetR/AcrR family transcriptional regulator</fullName>
    </submittedName>
</protein>
<evidence type="ECO:0000313" key="5">
    <source>
        <dbReference type="Proteomes" id="UP000481033"/>
    </source>
</evidence>
<evidence type="ECO:0000256" key="1">
    <source>
        <dbReference type="ARBA" id="ARBA00023125"/>
    </source>
</evidence>
<feature type="domain" description="HTH tetR-type" evidence="3">
    <location>
        <begin position="13"/>
        <end position="73"/>
    </location>
</feature>
<dbReference type="PRINTS" id="PR00455">
    <property type="entry name" value="HTHTETR"/>
</dbReference>
<dbReference type="EMBL" id="QXHD01000004">
    <property type="protein sequence ID" value="NEZ59264.1"/>
    <property type="molecule type" value="Genomic_DNA"/>
</dbReference>
<accession>A0A6M0RSN2</accession>
<keyword evidence="1 2" id="KW-0238">DNA-binding</keyword>